<keyword evidence="4 6" id="KW-0808">Transferase</keyword>
<dbReference type="InterPro" id="IPR003682">
    <property type="entry name" value="rRNA_ssu_MeTfrase_G"/>
</dbReference>
<comment type="function">
    <text evidence="6">Specifically methylates the N7 position of guanine in position 527 of 16S rRNA.</text>
</comment>
<comment type="similarity">
    <text evidence="6">Belongs to the methyltransferase superfamily. RNA methyltransferase RsmG family.</text>
</comment>
<feature type="binding site" evidence="6">
    <location>
        <position position="131"/>
    </location>
    <ligand>
        <name>S-adenosyl-L-methionine</name>
        <dbReference type="ChEBI" id="CHEBI:59789"/>
    </ligand>
</feature>
<dbReference type="EC" id="2.1.1.170" evidence="6"/>
<name>A0A4Y3TV57_9PROT</name>
<dbReference type="Pfam" id="PF02527">
    <property type="entry name" value="GidB"/>
    <property type="match status" value="1"/>
</dbReference>
<proteinExistence type="inferred from homology"/>
<evidence type="ECO:0000256" key="5">
    <source>
        <dbReference type="ARBA" id="ARBA00022691"/>
    </source>
</evidence>
<dbReference type="GO" id="GO:0005829">
    <property type="term" value="C:cytosol"/>
    <property type="evidence" value="ECO:0007669"/>
    <property type="project" value="TreeGrafter"/>
</dbReference>
<keyword evidence="2 6" id="KW-0698">rRNA processing</keyword>
<evidence type="ECO:0000256" key="6">
    <source>
        <dbReference type="HAMAP-Rule" id="MF_00074"/>
    </source>
</evidence>
<dbReference type="AlphaFoldDB" id="A0A4Y3TV57"/>
<dbReference type="HAMAP" id="MF_00074">
    <property type="entry name" value="16SrRNA_methyltr_G"/>
    <property type="match status" value="1"/>
</dbReference>
<dbReference type="Proteomes" id="UP000317730">
    <property type="component" value="Unassembled WGS sequence"/>
</dbReference>
<keyword evidence="8" id="KW-1185">Reference proteome</keyword>
<comment type="subcellular location">
    <subcellularLocation>
        <location evidence="6">Cytoplasm</location>
    </subcellularLocation>
</comment>
<evidence type="ECO:0000256" key="1">
    <source>
        <dbReference type="ARBA" id="ARBA00022490"/>
    </source>
</evidence>
<dbReference type="RefSeq" id="WP_141375990.1">
    <property type="nucleotide sequence ID" value="NZ_BAPL01000005.1"/>
</dbReference>
<protein>
    <recommendedName>
        <fullName evidence="6">Ribosomal RNA small subunit methyltransferase G</fullName>
        <ecNumber evidence="6">2.1.1.170</ecNumber>
    </recommendedName>
    <alternativeName>
        <fullName evidence="6">16S rRNA 7-methylguanosine methyltransferase</fullName>
        <shortName evidence="6">16S rRNA m7G methyltransferase</shortName>
    </alternativeName>
</protein>
<sequence>MPARYENLPVSRETGERLACYAELLQKWNPRINLVSPRDMENLWERHILDSLQLLPLLKGHKRFTDMGSGGGFPGVVLGIAADIPGVLIEADQRKAAFLREAARVSGARLEVVASRLEQAQVPPAPVVTARALAPLSRLLEWAFPLLEAGGRCLFLKGQQAGQEIREAEQDWRMDIRTYPSQTASDGVILEVSNFNRVR</sequence>
<evidence type="ECO:0000256" key="3">
    <source>
        <dbReference type="ARBA" id="ARBA00022603"/>
    </source>
</evidence>
<dbReference type="InterPro" id="IPR029063">
    <property type="entry name" value="SAM-dependent_MTases_sf"/>
</dbReference>
<dbReference type="PIRSF" id="PIRSF003078">
    <property type="entry name" value="GidB"/>
    <property type="match status" value="1"/>
</dbReference>
<dbReference type="EMBL" id="BJMV01000006">
    <property type="protein sequence ID" value="GEB85598.1"/>
    <property type="molecule type" value="Genomic_DNA"/>
</dbReference>
<feature type="binding site" evidence="6">
    <location>
        <begin position="117"/>
        <end position="118"/>
    </location>
    <ligand>
        <name>S-adenosyl-L-methionine</name>
        <dbReference type="ChEBI" id="CHEBI:59789"/>
    </ligand>
</feature>
<evidence type="ECO:0000313" key="8">
    <source>
        <dbReference type="Proteomes" id="UP000317730"/>
    </source>
</evidence>
<comment type="caution">
    <text evidence="7">The sequence shown here is derived from an EMBL/GenBank/DDBJ whole genome shotgun (WGS) entry which is preliminary data.</text>
</comment>
<comment type="caution">
    <text evidence="6">Lacks conserved residue(s) required for the propagation of feature annotation.</text>
</comment>
<evidence type="ECO:0000256" key="2">
    <source>
        <dbReference type="ARBA" id="ARBA00022552"/>
    </source>
</evidence>
<reference evidence="7 8" key="1">
    <citation type="submission" date="2019-06" db="EMBL/GenBank/DDBJ databases">
        <title>Whole genome shotgun sequence of Acetobacter peroxydans NBRC 13755.</title>
        <authorList>
            <person name="Hosoyama A."/>
            <person name="Uohara A."/>
            <person name="Ohji S."/>
            <person name="Ichikawa N."/>
        </authorList>
    </citation>
    <scope>NUCLEOTIDE SEQUENCE [LARGE SCALE GENOMIC DNA]</scope>
    <source>
        <strain evidence="7 8">NBRC 13755</strain>
    </source>
</reference>
<dbReference type="PANTHER" id="PTHR31760:SF0">
    <property type="entry name" value="S-ADENOSYL-L-METHIONINE-DEPENDENT METHYLTRANSFERASES SUPERFAMILY PROTEIN"/>
    <property type="match status" value="1"/>
</dbReference>
<dbReference type="NCBIfam" id="TIGR00138">
    <property type="entry name" value="rsmG_gidB"/>
    <property type="match status" value="1"/>
</dbReference>
<gene>
    <name evidence="6 7" type="primary">rsmG</name>
    <name evidence="7" type="ORF">APE01nite_13950</name>
</gene>
<dbReference type="Gene3D" id="3.40.50.150">
    <property type="entry name" value="Vaccinia Virus protein VP39"/>
    <property type="match status" value="1"/>
</dbReference>
<dbReference type="SUPFAM" id="SSF53335">
    <property type="entry name" value="S-adenosyl-L-methionine-dependent methyltransferases"/>
    <property type="match status" value="1"/>
</dbReference>
<dbReference type="GO" id="GO:0070043">
    <property type="term" value="F:rRNA (guanine-N7-)-methyltransferase activity"/>
    <property type="evidence" value="ECO:0007669"/>
    <property type="project" value="UniProtKB-UniRule"/>
</dbReference>
<accession>A0A4Y3TV57</accession>
<dbReference type="PANTHER" id="PTHR31760">
    <property type="entry name" value="S-ADENOSYL-L-METHIONINE-DEPENDENT METHYLTRANSFERASES SUPERFAMILY PROTEIN"/>
    <property type="match status" value="1"/>
</dbReference>
<keyword evidence="5 6" id="KW-0949">S-adenosyl-L-methionine</keyword>
<evidence type="ECO:0000313" key="7">
    <source>
        <dbReference type="EMBL" id="GEB85598.1"/>
    </source>
</evidence>
<feature type="binding site" evidence="6">
    <location>
        <position position="68"/>
    </location>
    <ligand>
        <name>S-adenosyl-L-methionine</name>
        <dbReference type="ChEBI" id="CHEBI:59789"/>
    </ligand>
</feature>
<feature type="binding site" evidence="6">
    <location>
        <position position="73"/>
    </location>
    <ligand>
        <name>S-adenosyl-L-methionine</name>
        <dbReference type="ChEBI" id="CHEBI:59789"/>
    </ligand>
</feature>
<evidence type="ECO:0000256" key="4">
    <source>
        <dbReference type="ARBA" id="ARBA00022679"/>
    </source>
</evidence>
<comment type="catalytic activity">
    <reaction evidence="6">
        <text>guanosine(527) in 16S rRNA + S-adenosyl-L-methionine = N(7)-methylguanosine(527) in 16S rRNA + S-adenosyl-L-homocysteine</text>
        <dbReference type="Rhea" id="RHEA:42732"/>
        <dbReference type="Rhea" id="RHEA-COMP:10209"/>
        <dbReference type="Rhea" id="RHEA-COMP:10210"/>
        <dbReference type="ChEBI" id="CHEBI:57856"/>
        <dbReference type="ChEBI" id="CHEBI:59789"/>
        <dbReference type="ChEBI" id="CHEBI:74269"/>
        <dbReference type="ChEBI" id="CHEBI:74480"/>
        <dbReference type="EC" id="2.1.1.170"/>
    </reaction>
</comment>
<organism evidence="7 8">
    <name type="scientific">Acetobacter peroxydans</name>
    <dbReference type="NCBI Taxonomy" id="104098"/>
    <lineage>
        <taxon>Bacteria</taxon>
        <taxon>Pseudomonadati</taxon>
        <taxon>Pseudomonadota</taxon>
        <taxon>Alphaproteobacteria</taxon>
        <taxon>Acetobacterales</taxon>
        <taxon>Acetobacteraceae</taxon>
        <taxon>Acetobacter</taxon>
    </lineage>
</organism>
<dbReference type="OrthoDB" id="9808773at2"/>
<keyword evidence="3 6" id="KW-0489">Methyltransferase</keyword>
<keyword evidence="1 6" id="KW-0963">Cytoplasm</keyword>